<proteinExistence type="predicted"/>
<protein>
    <submittedName>
        <fullName evidence="2">Uncharacterized protein</fullName>
    </submittedName>
</protein>
<evidence type="ECO:0000313" key="2">
    <source>
        <dbReference type="EMBL" id="KAA5536939.1"/>
    </source>
</evidence>
<keyword evidence="1" id="KW-0732">Signal</keyword>
<keyword evidence="3" id="KW-1185">Reference proteome</keyword>
<dbReference type="EMBL" id="VWSH01000001">
    <property type="protein sequence ID" value="KAA5536939.1"/>
    <property type="molecule type" value="Genomic_DNA"/>
</dbReference>
<gene>
    <name evidence="2" type="ORF">F0919_04500</name>
</gene>
<sequence length="142" mass="15040">MKQLKLMLLMAFFSLGFASVSFGQVGVVQNTITRNVCAPGYSGCYNGQVTLKLSTTGPFIISTTNIFPANQTISKDYPSSYKGITVTVAGLTSTGSYVLPAAIGDQVIITSGLDDGVHHAYTVGITKTGTYQYILAIGDYAY</sequence>
<evidence type="ECO:0000256" key="1">
    <source>
        <dbReference type="SAM" id="SignalP"/>
    </source>
</evidence>
<reference evidence="2 3" key="1">
    <citation type="submission" date="2019-09" db="EMBL/GenBank/DDBJ databases">
        <title>Genome sequence and assembly of Taibaiella sp.</title>
        <authorList>
            <person name="Chhetri G."/>
        </authorList>
    </citation>
    <scope>NUCLEOTIDE SEQUENCE [LARGE SCALE GENOMIC DNA]</scope>
    <source>
        <strain evidence="2 3">KVB11</strain>
    </source>
</reference>
<feature type="chain" id="PRO_5024325654" evidence="1">
    <location>
        <begin position="24"/>
        <end position="142"/>
    </location>
</feature>
<evidence type="ECO:0000313" key="3">
    <source>
        <dbReference type="Proteomes" id="UP000323632"/>
    </source>
</evidence>
<dbReference type="RefSeq" id="WP_150031516.1">
    <property type="nucleotide sequence ID" value="NZ_VWSH01000001.1"/>
</dbReference>
<comment type="caution">
    <text evidence="2">The sequence shown here is derived from an EMBL/GenBank/DDBJ whole genome shotgun (WGS) entry which is preliminary data.</text>
</comment>
<dbReference type="Proteomes" id="UP000323632">
    <property type="component" value="Unassembled WGS sequence"/>
</dbReference>
<organism evidence="2 3">
    <name type="scientific">Taibaiella lutea</name>
    <dbReference type="NCBI Taxonomy" id="2608001"/>
    <lineage>
        <taxon>Bacteria</taxon>
        <taxon>Pseudomonadati</taxon>
        <taxon>Bacteroidota</taxon>
        <taxon>Chitinophagia</taxon>
        <taxon>Chitinophagales</taxon>
        <taxon>Chitinophagaceae</taxon>
        <taxon>Taibaiella</taxon>
    </lineage>
</organism>
<name>A0A5M6CUS4_9BACT</name>
<dbReference type="AlphaFoldDB" id="A0A5M6CUS4"/>
<accession>A0A5M6CUS4</accession>
<feature type="signal peptide" evidence="1">
    <location>
        <begin position="1"/>
        <end position="23"/>
    </location>
</feature>